<keyword evidence="4" id="KW-1185">Reference proteome</keyword>
<keyword evidence="1" id="KW-0472">Membrane</keyword>
<proteinExistence type="predicted"/>
<keyword evidence="1" id="KW-0812">Transmembrane</keyword>
<evidence type="ECO:0000313" key="3">
    <source>
        <dbReference type="Ensembl" id="ENSMMOP00000021172.1"/>
    </source>
</evidence>
<dbReference type="Proteomes" id="UP000261620">
    <property type="component" value="Unplaced"/>
</dbReference>
<dbReference type="OMA" id="TEWANMS"/>
<dbReference type="PANTHER" id="PTHR10424:SF80">
    <property type="entry name" value="ENVELOPE GLYCOPROTEIN"/>
    <property type="match status" value="1"/>
</dbReference>
<dbReference type="InterPro" id="IPR018154">
    <property type="entry name" value="TLV/ENV_coat_polyprotein"/>
</dbReference>
<keyword evidence="2" id="KW-0732">Signal</keyword>
<dbReference type="STRING" id="94237.ENSMMOP00000021172"/>
<evidence type="ECO:0000256" key="1">
    <source>
        <dbReference type="SAM" id="Phobius"/>
    </source>
</evidence>
<dbReference type="Pfam" id="PF00429">
    <property type="entry name" value="TLV_coat"/>
    <property type="match status" value="1"/>
</dbReference>
<accession>A0A3Q4BLK2</accession>
<dbReference type="Ensembl" id="ENSMMOT00000021528.1">
    <property type="protein sequence ID" value="ENSMMOP00000021172.1"/>
    <property type="gene ID" value="ENSMMOG00000016106.1"/>
</dbReference>
<evidence type="ECO:0000256" key="2">
    <source>
        <dbReference type="SAM" id="SignalP"/>
    </source>
</evidence>
<feature type="signal peptide" evidence="2">
    <location>
        <begin position="1"/>
        <end position="21"/>
    </location>
</feature>
<protein>
    <recommendedName>
        <fullName evidence="5">Envelope protein</fullName>
    </recommendedName>
</protein>
<evidence type="ECO:0000313" key="4">
    <source>
        <dbReference type="Proteomes" id="UP000261620"/>
    </source>
</evidence>
<dbReference type="SUPFAM" id="SSF58069">
    <property type="entry name" value="Virus ectodomain"/>
    <property type="match status" value="1"/>
</dbReference>
<dbReference type="PANTHER" id="PTHR10424">
    <property type="entry name" value="VIRAL ENVELOPE PROTEIN"/>
    <property type="match status" value="1"/>
</dbReference>
<reference evidence="3" key="2">
    <citation type="submission" date="2025-09" db="UniProtKB">
        <authorList>
            <consortium name="Ensembl"/>
        </authorList>
    </citation>
    <scope>IDENTIFICATION</scope>
</reference>
<evidence type="ECO:0008006" key="5">
    <source>
        <dbReference type="Google" id="ProtNLM"/>
    </source>
</evidence>
<dbReference type="Gene3D" id="1.10.287.210">
    <property type="match status" value="1"/>
</dbReference>
<reference evidence="3" key="1">
    <citation type="submission" date="2025-08" db="UniProtKB">
        <authorList>
            <consortium name="Ensembl"/>
        </authorList>
    </citation>
    <scope>IDENTIFICATION</scope>
</reference>
<sequence>MYGSWRALAGLSLLAIAIVEPLLFWDSTGSKGGGGTPPNSTHDVFIPQSNLSHSTAAVTHRQGKRSIGGERDVCLEKYGGVSLVYTMGHHTGFRFDLCSVINCGRNKNSWRGYDVYMCDSYSGGPSSGDNGWCPHWGCVLWGTGPHYESDGYVQKRPSYSNTAELQAKGSLQRTMNTGGGNPLVFSLNNENNTVYFVLGVDQSGKDTMGLIKVTFLNSSSVNISTTPAPVPSTYSVTDWKNASSMVWSRADLFWYCGGRNLFLHLVPGWSGTCTLTRLTLPLSIIGGQPVHFTHTRRHRQTFDPTHNSPTYIDAIGIPRGVPDECKLADQVAAGFENIPFIGAFIPITPNKNVDRINYVHYNVLRLTNPTRDAIAGLSEQLSSTSLMTVQNKMALDMLLAEKGGVCSMFGEVCCTFILNNTAPDGSVTRALEGLRTLSEEMHENSGISNPFADWMEKVLGKWKNLVVSLFTSILAVLACLVFWLLCCIPCARSLCERMIVTAIKGQGKEPPPYQLPLCENIPLMTQSGEPNSETPSEDESDEIV</sequence>
<organism evidence="3 4">
    <name type="scientific">Mola mola</name>
    <name type="common">Ocean sunfish</name>
    <name type="synonym">Tetraodon mola</name>
    <dbReference type="NCBI Taxonomy" id="94237"/>
    <lineage>
        <taxon>Eukaryota</taxon>
        <taxon>Metazoa</taxon>
        <taxon>Chordata</taxon>
        <taxon>Craniata</taxon>
        <taxon>Vertebrata</taxon>
        <taxon>Euteleostomi</taxon>
        <taxon>Actinopterygii</taxon>
        <taxon>Neopterygii</taxon>
        <taxon>Teleostei</taxon>
        <taxon>Neoteleostei</taxon>
        <taxon>Acanthomorphata</taxon>
        <taxon>Eupercaria</taxon>
        <taxon>Tetraodontiformes</taxon>
        <taxon>Molidae</taxon>
        <taxon>Mola</taxon>
    </lineage>
</organism>
<feature type="transmembrane region" description="Helical" evidence="1">
    <location>
        <begin position="465"/>
        <end position="485"/>
    </location>
</feature>
<keyword evidence="1" id="KW-1133">Transmembrane helix</keyword>
<feature type="chain" id="PRO_5018792829" description="Envelope protein" evidence="2">
    <location>
        <begin position="22"/>
        <end position="544"/>
    </location>
</feature>
<dbReference type="AlphaFoldDB" id="A0A3Q4BLK2"/>
<name>A0A3Q4BLK2_MOLML</name>